<organism evidence="4 5">
    <name type="scientific">Mariniphaga anaerophila</name>
    <dbReference type="NCBI Taxonomy" id="1484053"/>
    <lineage>
        <taxon>Bacteria</taxon>
        <taxon>Pseudomonadati</taxon>
        <taxon>Bacteroidota</taxon>
        <taxon>Bacteroidia</taxon>
        <taxon>Marinilabiliales</taxon>
        <taxon>Prolixibacteraceae</taxon>
        <taxon>Mariniphaga</taxon>
    </lineage>
</organism>
<protein>
    <submittedName>
        <fullName evidence="4">Uncharacterized sulfatase</fullName>
    </submittedName>
</protein>
<dbReference type="PANTHER" id="PTHR43751">
    <property type="entry name" value="SULFATASE"/>
    <property type="match status" value="1"/>
</dbReference>
<dbReference type="CDD" id="cd16027">
    <property type="entry name" value="SGSH"/>
    <property type="match status" value="1"/>
</dbReference>
<feature type="compositionally biased region" description="Basic and acidic residues" evidence="1">
    <location>
        <begin position="452"/>
        <end position="462"/>
    </location>
</feature>
<dbReference type="STRING" id="1484053.SAMN05444274_107149"/>
<evidence type="ECO:0000313" key="5">
    <source>
        <dbReference type="Proteomes" id="UP000184164"/>
    </source>
</evidence>
<dbReference type="Pfam" id="PF00884">
    <property type="entry name" value="Sulfatase"/>
    <property type="match status" value="1"/>
</dbReference>
<name>A0A1M5DLP5_9BACT</name>
<sequence length="462" mass="52286">MFGKTILVFLLIGLMCEPVFAADKKEQLPNILVFVADDCTYRDLGCYGSTDSKTPTIDSFAKEGVLFTKCFQAVAMCSPTRSNLYTGIYPVKSGAYPNHTFVKEGVKSIVQHLAPQGYRTALLGKKHVNPPSAFPFEFLGDPGDELDFDPMDNFLNEAGANENPFCLFVCSHQPHTPYNQGDPSLFSAGEIQLPPYFVDTEVTRDEFVKYLAEVNYMDSEFRTCLDLLDKYKLSENTLVIFTSEQGNSFPFAKWTCYGSGLQSAFVARWPGKIKAGAETDAMIEYVDVVPTLIEVSGQHVPGFLDGKSFLPVLTGEKDSHKEYVFGIQTTRGIKLGSDYYGIRTIRSERFRYVLNLTPEATFQNNVIADDNKNRVFKSWLTKGAVDAGARELAYKYQHRPAEELYLLDVDPFEMNNVADDEKYADVKKDLRERLLHWMEEQGDKGQQTELEAPDHQWRNYRE</sequence>
<dbReference type="Gene3D" id="3.40.720.10">
    <property type="entry name" value="Alkaline Phosphatase, subunit A"/>
    <property type="match status" value="1"/>
</dbReference>
<evidence type="ECO:0000313" key="4">
    <source>
        <dbReference type="EMBL" id="SHF67692.1"/>
    </source>
</evidence>
<feature type="chain" id="PRO_5013177708" evidence="2">
    <location>
        <begin position="22"/>
        <end position="462"/>
    </location>
</feature>
<dbReference type="InterPro" id="IPR052701">
    <property type="entry name" value="GAG_Ulvan_Degrading_Sulfatases"/>
</dbReference>
<proteinExistence type="predicted"/>
<accession>A0A1M5DLP5</accession>
<feature type="domain" description="Sulfatase N-terminal" evidence="3">
    <location>
        <begin position="29"/>
        <end position="296"/>
    </location>
</feature>
<evidence type="ECO:0000256" key="1">
    <source>
        <dbReference type="SAM" id="MobiDB-lite"/>
    </source>
</evidence>
<dbReference type="InterPro" id="IPR000917">
    <property type="entry name" value="Sulfatase_N"/>
</dbReference>
<keyword evidence="2" id="KW-0732">Signal</keyword>
<feature type="signal peptide" evidence="2">
    <location>
        <begin position="1"/>
        <end position="21"/>
    </location>
</feature>
<evidence type="ECO:0000259" key="3">
    <source>
        <dbReference type="Pfam" id="PF00884"/>
    </source>
</evidence>
<feature type="region of interest" description="Disordered" evidence="1">
    <location>
        <begin position="441"/>
        <end position="462"/>
    </location>
</feature>
<dbReference type="Proteomes" id="UP000184164">
    <property type="component" value="Unassembled WGS sequence"/>
</dbReference>
<keyword evidence="5" id="KW-1185">Reference proteome</keyword>
<dbReference type="AlphaFoldDB" id="A0A1M5DLP5"/>
<dbReference type="InterPro" id="IPR017850">
    <property type="entry name" value="Alkaline_phosphatase_core_sf"/>
</dbReference>
<dbReference type="PANTHER" id="PTHR43751:SF1">
    <property type="entry name" value="SULFATASE ATSG-RELATED"/>
    <property type="match status" value="1"/>
</dbReference>
<dbReference type="SUPFAM" id="SSF53649">
    <property type="entry name" value="Alkaline phosphatase-like"/>
    <property type="match status" value="1"/>
</dbReference>
<dbReference type="RefSeq" id="WP_217651631.1">
    <property type="nucleotide sequence ID" value="NZ_FQUM01000007.1"/>
</dbReference>
<dbReference type="EMBL" id="FQUM01000007">
    <property type="protein sequence ID" value="SHF67692.1"/>
    <property type="molecule type" value="Genomic_DNA"/>
</dbReference>
<evidence type="ECO:0000256" key="2">
    <source>
        <dbReference type="SAM" id="SignalP"/>
    </source>
</evidence>
<reference evidence="4 5" key="1">
    <citation type="submission" date="2016-11" db="EMBL/GenBank/DDBJ databases">
        <authorList>
            <person name="Jaros S."/>
            <person name="Januszkiewicz K."/>
            <person name="Wedrychowicz H."/>
        </authorList>
    </citation>
    <scope>NUCLEOTIDE SEQUENCE [LARGE SCALE GENOMIC DNA]</scope>
    <source>
        <strain evidence="4 5">DSM 26910</strain>
    </source>
</reference>
<gene>
    <name evidence="4" type="ORF">SAMN05444274_107149</name>
</gene>